<dbReference type="InterPro" id="IPR047171">
    <property type="entry name" value="BAZ1A"/>
</dbReference>
<evidence type="ECO:0000256" key="6">
    <source>
        <dbReference type="ARBA" id="ARBA00023015"/>
    </source>
</evidence>
<dbReference type="FunFam" id="3.30.40.10:FF:000300">
    <property type="entry name" value="Bromodomain adjacent to zinc finger domain protein 1A"/>
    <property type="match status" value="1"/>
</dbReference>
<dbReference type="InterPro" id="IPR019786">
    <property type="entry name" value="Zinc_finger_PHD-type_CS"/>
</dbReference>
<keyword evidence="4 13" id="KW-0863">Zinc-finger</keyword>
<evidence type="ECO:0000256" key="11">
    <source>
        <dbReference type="ARBA" id="ARBA00068253"/>
    </source>
</evidence>
<feature type="region of interest" description="Disordered" evidence="14">
    <location>
        <begin position="116"/>
        <end position="149"/>
    </location>
</feature>
<feature type="compositionally biased region" description="Polar residues" evidence="14">
    <location>
        <begin position="118"/>
        <end position="130"/>
    </location>
</feature>
<evidence type="ECO:0000256" key="9">
    <source>
        <dbReference type="ARBA" id="ARBA00023163"/>
    </source>
</evidence>
<feature type="region of interest" description="Disordered" evidence="14">
    <location>
        <begin position="377"/>
        <end position="437"/>
    </location>
</feature>
<keyword evidence="7" id="KW-0175">Coiled coil</keyword>
<sequence length="576" mass="65155">MREHALQATLEDERERIVQSITKCPISRLNTNLCPTLETRKSSRNNPRYDNANLNFPPGTPPEEILESVLRDLILETEEKINDGCLGSLKVHDRKAWREAIANSSYDQQCEKLVWGGSSRNNSQGETSSDMGGDEEGQSRPGTPSSEASFRDLQLDASIEQKTKVRDLASAILQLEQSIDLKYLKRPLGREKKKEDNEKGLKAAQVARERWEASLMTSTSLSQLFLHISTLDSSITWSRSILKASCRLCRRRGDPEKMLLCDGCNKGHHMYCLKPKLTSVPQGNWYCPKCKPREKSSPVKKSRRIFTEDSDEDEEKENDTGKNLPVGQCKVCRSKGPVIICETCDAGYHFDCIVPVLRKIPTGNWYCQKCRRGSTAASTTKKDETSPSSDGERASRRRSSKAATAKISQFAKQLRTNTWEGDNEGVPDGSRRRSRRSLEAELVVTTNAAAKDLPLDNATLQEILDQMMHHEAAWPFLRPVTRADVEDYHDIIKHPMDFGTIKHKLNMLDYRNNSEVLADALLVFENCYAYNKEDTEIYQCGVQLHELLEKLCHERGLKLKTSDYRAPAAKKSRTAL</sequence>
<feature type="domain" description="PHD-type" evidence="16">
    <location>
        <begin position="243"/>
        <end position="293"/>
    </location>
</feature>
<keyword evidence="3" id="KW-0479">Metal-binding</keyword>
<evidence type="ECO:0000256" key="8">
    <source>
        <dbReference type="ARBA" id="ARBA00023117"/>
    </source>
</evidence>
<feature type="compositionally biased region" description="Basic and acidic residues" evidence="14">
    <location>
        <begin position="380"/>
        <end position="394"/>
    </location>
</feature>
<evidence type="ECO:0000256" key="3">
    <source>
        <dbReference type="ARBA" id="ARBA00022723"/>
    </source>
</evidence>
<feature type="region of interest" description="Disordered" evidence="14">
    <location>
        <begin position="292"/>
        <end position="321"/>
    </location>
</feature>
<dbReference type="Pfam" id="PF00628">
    <property type="entry name" value="PHD"/>
    <property type="match status" value="2"/>
</dbReference>
<keyword evidence="5" id="KW-0862">Zinc</keyword>
<dbReference type="GO" id="GO:0006355">
    <property type="term" value="P:regulation of DNA-templated transcription"/>
    <property type="evidence" value="ECO:0007669"/>
    <property type="project" value="TreeGrafter"/>
</dbReference>
<dbReference type="EMBL" id="GECZ01002482">
    <property type="protein sequence ID" value="JAS67287.1"/>
    <property type="molecule type" value="Transcribed_RNA"/>
</dbReference>
<dbReference type="PROSITE" id="PS50016">
    <property type="entry name" value="ZF_PHD_2"/>
    <property type="match status" value="2"/>
</dbReference>
<evidence type="ECO:0000256" key="7">
    <source>
        <dbReference type="ARBA" id="ARBA00023054"/>
    </source>
</evidence>
<dbReference type="SMART" id="SM00249">
    <property type="entry name" value="PHD"/>
    <property type="match status" value="2"/>
</dbReference>
<comment type="subcellular location">
    <subcellularLocation>
        <location evidence="1">Nucleus</location>
    </subcellularLocation>
</comment>
<dbReference type="InterPro" id="IPR036427">
    <property type="entry name" value="Bromodomain-like_sf"/>
</dbReference>
<keyword evidence="10" id="KW-0539">Nucleus</keyword>
<keyword evidence="2" id="KW-0597">Phosphoprotein</keyword>
<proteinExistence type="predicted"/>
<dbReference type="GO" id="GO:0008270">
    <property type="term" value="F:zinc ion binding"/>
    <property type="evidence" value="ECO:0007669"/>
    <property type="project" value="UniProtKB-KW"/>
</dbReference>
<dbReference type="InterPro" id="IPR001965">
    <property type="entry name" value="Znf_PHD"/>
</dbReference>
<keyword evidence="6" id="KW-0805">Transcription regulation</keyword>
<keyword evidence="9" id="KW-0804">Transcription</keyword>
<feature type="compositionally biased region" description="Acidic residues" evidence="14">
    <location>
        <begin position="308"/>
        <end position="317"/>
    </location>
</feature>
<feature type="domain" description="Bromo" evidence="15">
    <location>
        <begin position="468"/>
        <end position="538"/>
    </location>
</feature>
<dbReference type="PRINTS" id="PR00503">
    <property type="entry name" value="BROMODOMAIN"/>
</dbReference>
<feature type="region of interest" description="Disordered" evidence="14">
    <location>
        <begin position="40"/>
        <end position="61"/>
    </location>
</feature>
<dbReference type="Gene3D" id="3.30.40.10">
    <property type="entry name" value="Zinc/RING finger domain, C3HC4 (zinc finger)"/>
    <property type="match status" value="2"/>
</dbReference>
<dbReference type="GO" id="GO:0003677">
    <property type="term" value="F:DNA binding"/>
    <property type="evidence" value="ECO:0007669"/>
    <property type="project" value="TreeGrafter"/>
</dbReference>
<dbReference type="GO" id="GO:0008623">
    <property type="term" value="C:CHRAC"/>
    <property type="evidence" value="ECO:0007669"/>
    <property type="project" value="TreeGrafter"/>
</dbReference>
<evidence type="ECO:0000256" key="5">
    <source>
        <dbReference type="ARBA" id="ARBA00022833"/>
    </source>
</evidence>
<dbReference type="Pfam" id="PF00439">
    <property type="entry name" value="Bromodomain"/>
    <property type="match status" value="1"/>
</dbReference>
<dbReference type="SMART" id="SM00297">
    <property type="entry name" value="BROMO"/>
    <property type="match status" value="1"/>
</dbReference>
<feature type="domain" description="PHD-type" evidence="16">
    <location>
        <begin position="326"/>
        <end position="373"/>
    </location>
</feature>
<reference evidence="17" key="1">
    <citation type="submission" date="2015-11" db="EMBL/GenBank/DDBJ databases">
        <title>De novo transcriptome assembly of four potential Pierce s Disease insect vectors from Arizona vineyards.</title>
        <authorList>
            <person name="Tassone E.E."/>
        </authorList>
    </citation>
    <scope>NUCLEOTIDE SEQUENCE</scope>
</reference>
<accession>A0A1B6GY17</accession>
<evidence type="ECO:0000256" key="1">
    <source>
        <dbReference type="ARBA" id="ARBA00004123"/>
    </source>
</evidence>
<dbReference type="InterPro" id="IPR018359">
    <property type="entry name" value="Bromodomain_CS"/>
</dbReference>
<evidence type="ECO:0000256" key="12">
    <source>
        <dbReference type="PROSITE-ProRule" id="PRU00035"/>
    </source>
</evidence>
<dbReference type="GO" id="GO:0000228">
    <property type="term" value="C:nuclear chromosome"/>
    <property type="evidence" value="ECO:0007669"/>
    <property type="project" value="TreeGrafter"/>
</dbReference>
<evidence type="ECO:0000256" key="4">
    <source>
        <dbReference type="ARBA" id="ARBA00022771"/>
    </source>
</evidence>
<dbReference type="PROSITE" id="PS00633">
    <property type="entry name" value="BROMODOMAIN_1"/>
    <property type="match status" value="1"/>
</dbReference>
<dbReference type="GO" id="GO:0031445">
    <property type="term" value="P:regulation of heterochromatin formation"/>
    <property type="evidence" value="ECO:0007669"/>
    <property type="project" value="TreeGrafter"/>
</dbReference>
<dbReference type="Gene3D" id="1.20.920.10">
    <property type="entry name" value="Bromodomain-like"/>
    <property type="match status" value="1"/>
</dbReference>
<keyword evidence="8 12" id="KW-0103">Bromodomain</keyword>
<evidence type="ECO:0000259" key="16">
    <source>
        <dbReference type="PROSITE" id="PS50016"/>
    </source>
</evidence>
<dbReference type="GO" id="GO:0006338">
    <property type="term" value="P:chromatin remodeling"/>
    <property type="evidence" value="ECO:0007669"/>
    <property type="project" value="InterPro"/>
</dbReference>
<evidence type="ECO:0000256" key="2">
    <source>
        <dbReference type="ARBA" id="ARBA00022553"/>
    </source>
</evidence>
<name>A0A1B6GY17_9HEMI</name>
<evidence type="ECO:0000256" key="13">
    <source>
        <dbReference type="PROSITE-ProRule" id="PRU00146"/>
    </source>
</evidence>
<organism evidence="17">
    <name type="scientific">Cuerna arida</name>
    <dbReference type="NCBI Taxonomy" id="1464854"/>
    <lineage>
        <taxon>Eukaryota</taxon>
        <taxon>Metazoa</taxon>
        <taxon>Ecdysozoa</taxon>
        <taxon>Arthropoda</taxon>
        <taxon>Hexapoda</taxon>
        <taxon>Insecta</taxon>
        <taxon>Pterygota</taxon>
        <taxon>Neoptera</taxon>
        <taxon>Paraneoptera</taxon>
        <taxon>Hemiptera</taxon>
        <taxon>Auchenorrhyncha</taxon>
        <taxon>Membracoidea</taxon>
        <taxon>Cicadellidae</taxon>
        <taxon>Cicadellinae</taxon>
        <taxon>Proconiini</taxon>
        <taxon>Cuerna</taxon>
    </lineage>
</organism>
<evidence type="ECO:0000256" key="14">
    <source>
        <dbReference type="SAM" id="MobiDB-lite"/>
    </source>
</evidence>
<dbReference type="PANTHER" id="PTHR46510">
    <property type="entry name" value="BROMODOMAIN ADJACENT TO ZINC FINGER DOMAIN PROTEIN 1A"/>
    <property type="match status" value="1"/>
</dbReference>
<dbReference type="GO" id="GO:0045740">
    <property type="term" value="P:positive regulation of DNA replication"/>
    <property type="evidence" value="ECO:0007669"/>
    <property type="project" value="TreeGrafter"/>
</dbReference>
<feature type="compositionally biased region" description="Polar residues" evidence="14">
    <location>
        <begin position="410"/>
        <end position="420"/>
    </location>
</feature>
<dbReference type="InterPro" id="IPR001487">
    <property type="entry name" value="Bromodomain"/>
</dbReference>
<dbReference type="InterPro" id="IPR019787">
    <property type="entry name" value="Znf_PHD-finger"/>
</dbReference>
<evidence type="ECO:0000256" key="10">
    <source>
        <dbReference type="ARBA" id="ARBA00023242"/>
    </source>
</evidence>
<dbReference type="SUPFAM" id="SSF47370">
    <property type="entry name" value="Bromodomain"/>
    <property type="match status" value="1"/>
</dbReference>
<gene>
    <name evidence="17" type="ORF">g.22795</name>
</gene>
<dbReference type="PROSITE" id="PS01359">
    <property type="entry name" value="ZF_PHD_1"/>
    <property type="match status" value="2"/>
</dbReference>
<feature type="compositionally biased region" description="Polar residues" evidence="14">
    <location>
        <begin position="44"/>
        <end position="54"/>
    </location>
</feature>
<dbReference type="PANTHER" id="PTHR46510:SF1">
    <property type="entry name" value="BROMODOMAIN ADJACENT TO ZINC FINGER DOMAIN PROTEIN 1A"/>
    <property type="match status" value="1"/>
</dbReference>
<dbReference type="SUPFAM" id="SSF57903">
    <property type="entry name" value="FYVE/PHD zinc finger"/>
    <property type="match status" value="2"/>
</dbReference>
<evidence type="ECO:0000313" key="17">
    <source>
        <dbReference type="EMBL" id="JAS67287.1"/>
    </source>
</evidence>
<evidence type="ECO:0000259" key="15">
    <source>
        <dbReference type="PROSITE" id="PS50014"/>
    </source>
</evidence>
<dbReference type="InterPro" id="IPR013083">
    <property type="entry name" value="Znf_RING/FYVE/PHD"/>
</dbReference>
<dbReference type="InterPro" id="IPR011011">
    <property type="entry name" value="Znf_FYVE_PHD"/>
</dbReference>
<dbReference type="AlphaFoldDB" id="A0A1B6GY17"/>
<protein>
    <recommendedName>
        <fullName evidence="11">Bromodomain adjacent to zinc finger domain protein 1A</fullName>
    </recommendedName>
</protein>
<dbReference type="PROSITE" id="PS50014">
    <property type="entry name" value="BROMODOMAIN_2"/>
    <property type="match status" value="1"/>
</dbReference>